<dbReference type="AlphaFoldDB" id="A0A2U3QKU9"/>
<organism evidence="2 3">
    <name type="scientific">Candidatus Sulfobium mesophilum</name>
    <dbReference type="NCBI Taxonomy" id="2016548"/>
    <lineage>
        <taxon>Bacteria</taxon>
        <taxon>Pseudomonadati</taxon>
        <taxon>Nitrospirota</taxon>
        <taxon>Nitrospiria</taxon>
        <taxon>Nitrospirales</taxon>
        <taxon>Nitrospiraceae</taxon>
        <taxon>Candidatus Sulfobium</taxon>
    </lineage>
</organism>
<gene>
    <name evidence="2" type="ORF">NBG4_870005</name>
</gene>
<dbReference type="Gene3D" id="2.40.10.220">
    <property type="entry name" value="predicted glycosyltransferase like domains"/>
    <property type="match status" value="1"/>
</dbReference>
<sequence>MEKENTRAVLRYPYRSAVMYTALNYAVHAPNKTEVAAEVVDLSDSGMRMIIEKGTLETGNMLRVRIQISDIQASVPTLAEVIWTKKQDANVYHAGLKFVV</sequence>
<dbReference type="SUPFAM" id="SSF141371">
    <property type="entry name" value="PilZ domain-like"/>
    <property type="match status" value="1"/>
</dbReference>
<dbReference type="EMBL" id="OUUY01000138">
    <property type="protein sequence ID" value="SPQ02033.1"/>
    <property type="molecule type" value="Genomic_DNA"/>
</dbReference>
<feature type="domain" description="PilZ" evidence="1">
    <location>
        <begin position="28"/>
        <end position="98"/>
    </location>
</feature>
<name>A0A2U3QKU9_9BACT</name>
<dbReference type="Pfam" id="PF07238">
    <property type="entry name" value="PilZ"/>
    <property type="match status" value="1"/>
</dbReference>
<proteinExistence type="predicted"/>
<evidence type="ECO:0000259" key="1">
    <source>
        <dbReference type="Pfam" id="PF07238"/>
    </source>
</evidence>
<dbReference type="GO" id="GO:0035438">
    <property type="term" value="F:cyclic-di-GMP binding"/>
    <property type="evidence" value="ECO:0007669"/>
    <property type="project" value="InterPro"/>
</dbReference>
<keyword evidence="3" id="KW-1185">Reference proteome</keyword>
<dbReference type="Proteomes" id="UP000245125">
    <property type="component" value="Unassembled WGS sequence"/>
</dbReference>
<dbReference type="InterPro" id="IPR009875">
    <property type="entry name" value="PilZ_domain"/>
</dbReference>
<protein>
    <recommendedName>
        <fullName evidence="1">PilZ domain-containing protein</fullName>
    </recommendedName>
</protein>
<evidence type="ECO:0000313" key="3">
    <source>
        <dbReference type="Proteomes" id="UP000245125"/>
    </source>
</evidence>
<evidence type="ECO:0000313" key="2">
    <source>
        <dbReference type="EMBL" id="SPQ02033.1"/>
    </source>
</evidence>
<reference evidence="3" key="1">
    <citation type="submission" date="2018-03" db="EMBL/GenBank/DDBJ databases">
        <authorList>
            <person name="Zecchin S."/>
        </authorList>
    </citation>
    <scope>NUCLEOTIDE SEQUENCE [LARGE SCALE GENOMIC DNA]</scope>
</reference>
<accession>A0A2U3QKU9</accession>